<protein>
    <recommendedName>
        <fullName evidence="4">CCHC-type domain-containing protein</fullName>
    </recommendedName>
</protein>
<dbReference type="Pfam" id="PF10551">
    <property type="entry name" value="MULE"/>
    <property type="match status" value="1"/>
</dbReference>
<feature type="compositionally biased region" description="Basic and acidic residues" evidence="2">
    <location>
        <begin position="51"/>
        <end position="61"/>
    </location>
</feature>
<dbReference type="GO" id="GO:0008270">
    <property type="term" value="F:zinc ion binding"/>
    <property type="evidence" value="ECO:0007669"/>
    <property type="project" value="UniProtKB-KW"/>
</dbReference>
<evidence type="ECO:0000256" key="3">
    <source>
        <dbReference type="SAM" id="SignalP"/>
    </source>
</evidence>
<name>A0A5C7I317_9ROSI</name>
<evidence type="ECO:0000259" key="4">
    <source>
        <dbReference type="PROSITE" id="PS50158"/>
    </source>
</evidence>
<dbReference type="SUPFAM" id="SSF57756">
    <property type="entry name" value="Retrovirus zinc finger-like domains"/>
    <property type="match status" value="1"/>
</dbReference>
<sequence>MGLETACLGLVVLAVNCSLALWKNAYFPFGSNMDISHGLFTNGTTYPDLNNEGHSKWHEADTTQTDNEEYNPNDTYNNSEWPFHVSFAHGNVSTTLVMSDDNLVQPTNDLLHSELISLQVSDIMGKEFISVTDAEEFYKKYSYGMGFSVRKDTLSRDTHELITIHGWVCSKEGYRSKKHVGRTDKVREPRRQTREEFVTEHSHKLSSDDHSQFLRSHRNVKYCDIAQVQSLRSVGMKTCQVMDQLLDQCGSYTAVGHTGKDLQNRLDTIRRSASHNFDADLIISYMTAKSEMNLGFFFRYTILEDGSMGNLFWADAMSRCDILWLLVDEMVDTYTWILQTFLEVMHGKCPISVVIDGDKAMSKAISTVMPSAIRCLCSWHLERNVHMNVGDSGFTQAFTHCMLTYMTESEFETEWLKAIEMFGLPYNEWVNMMYCKWKLWAKTFLRSTFFGGLQSTQRSESINSFLNRFLHRRLKLYEFKSHINRTMSRLRNNELKNDFDSINEHPVLVAHLLQLEKHVAEVYTRNTFTWVQDEIKSEAKLSIVNCVDDMESVMYTFKKFAGGDKTWNVSVIIAMNQHRIPETLIMKCWTMNVKDVLEVESSSTATTPNIMQIARYGALSSKCNRMSYYVSMSTEGYKEANMAIDKLTIKKKGLLPSLSTTREENVHHTRTQSGVQIKDPVIAATKGSMRQNKNCSGKARKCGNCGQPGHTKKTCRAHVNNNISEMASNRAARTGSALQPTAYADLVQSYDSEYIVDSDGRCQPFAFENNEVSMARFSNQLNDKVFPMTSSTPAMYMQQNSWWRPHNFM</sequence>
<feature type="domain" description="CCHC-type" evidence="4">
    <location>
        <begin position="700"/>
        <end position="716"/>
    </location>
</feature>
<dbReference type="Proteomes" id="UP000323000">
    <property type="component" value="Chromosome 4"/>
</dbReference>
<gene>
    <name evidence="5" type="ORF">EZV62_010604</name>
</gene>
<accession>A0A5C7I317</accession>
<dbReference type="PROSITE" id="PS50158">
    <property type="entry name" value="ZF_CCHC"/>
    <property type="match status" value="1"/>
</dbReference>
<dbReference type="InterPro" id="IPR001878">
    <property type="entry name" value="Znf_CCHC"/>
</dbReference>
<keyword evidence="1" id="KW-0862">Zinc</keyword>
<dbReference type="InterPro" id="IPR036875">
    <property type="entry name" value="Znf_CCHC_sf"/>
</dbReference>
<evidence type="ECO:0000313" key="5">
    <source>
        <dbReference type="EMBL" id="TXG63610.1"/>
    </source>
</evidence>
<dbReference type="AlphaFoldDB" id="A0A5C7I317"/>
<comment type="caution">
    <text evidence="5">The sequence shown here is derived from an EMBL/GenBank/DDBJ whole genome shotgun (WGS) entry which is preliminary data.</text>
</comment>
<reference evidence="6" key="1">
    <citation type="journal article" date="2019" name="Gigascience">
        <title>De novo genome assembly of the endangered Acer yangbiense, a plant species with extremely small populations endemic to Yunnan Province, China.</title>
        <authorList>
            <person name="Yang J."/>
            <person name="Wariss H.M."/>
            <person name="Tao L."/>
            <person name="Zhang R."/>
            <person name="Yun Q."/>
            <person name="Hollingsworth P."/>
            <person name="Dao Z."/>
            <person name="Luo G."/>
            <person name="Guo H."/>
            <person name="Ma Y."/>
            <person name="Sun W."/>
        </authorList>
    </citation>
    <scope>NUCLEOTIDE SEQUENCE [LARGE SCALE GENOMIC DNA]</scope>
    <source>
        <strain evidence="6">cv. Malutang</strain>
    </source>
</reference>
<proteinExistence type="predicted"/>
<feature type="signal peptide" evidence="3">
    <location>
        <begin position="1"/>
        <end position="22"/>
    </location>
</feature>
<keyword evidence="6" id="KW-1185">Reference proteome</keyword>
<dbReference type="EMBL" id="VAHF01000004">
    <property type="protein sequence ID" value="TXG63610.1"/>
    <property type="molecule type" value="Genomic_DNA"/>
</dbReference>
<evidence type="ECO:0000256" key="2">
    <source>
        <dbReference type="SAM" id="MobiDB-lite"/>
    </source>
</evidence>
<feature type="region of interest" description="Disordered" evidence="2">
    <location>
        <begin position="51"/>
        <end position="72"/>
    </location>
</feature>
<dbReference type="PANTHER" id="PTHR47718:SF17">
    <property type="entry name" value="PROTEIN FAR1-RELATED SEQUENCE 5-LIKE"/>
    <property type="match status" value="1"/>
</dbReference>
<dbReference type="InterPro" id="IPR004330">
    <property type="entry name" value="FAR1_DNA_bnd_dom"/>
</dbReference>
<dbReference type="OrthoDB" id="1749428at2759"/>
<keyword evidence="3" id="KW-0732">Signal</keyword>
<feature type="chain" id="PRO_5022871917" description="CCHC-type domain-containing protein" evidence="3">
    <location>
        <begin position="23"/>
        <end position="809"/>
    </location>
</feature>
<dbReference type="InterPro" id="IPR018289">
    <property type="entry name" value="MULE_transposase_dom"/>
</dbReference>
<keyword evidence="1" id="KW-0479">Metal-binding</keyword>
<dbReference type="GO" id="GO:0003676">
    <property type="term" value="F:nucleic acid binding"/>
    <property type="evidence" value="ECO:0007669"/>
    <property type="project" value="InterPro"/>
</dbReference>
<dbReference type="PANTHER" id="PTHR47718">
    <property type="entry name" value="OS01G0519700 PROTEIN"/>
    <property type="match status" value="1"/>
</dbReference>
<organism evidence="5 6">
    <name type="scientific">Acer yangbiense</name>
    <dbReference type="NCBI Taxonomy" id="1000413"/>
    <lineage>
        <taxon>Eukaryota</taxon>
        <taxon>Viridiplantae</taxon>
        <taxon>Streptophyta</taxon>
        <taxon>Embryophyta</taxon>
        <taxon>Tracheophyta</taxon>
        <taxon>Spermatophyta</taxon>
        <taxon>Magnoliopsida</taxon>
        <taxon>eudicotyledons</taxon>
        <taxon>Gunneridae</taxon>
        <taxon>Pentapetalae</taxon>
        <taxon>rosids</taxon>
        <taxon>malvids</taxon>
        <taxon>Sapindales</taxon>
        <taxon>Sapindaceae</taxon>
        <taxon>Hippocastanoideae</taxon>
        <taxon>Acereae</taxon>
        <taxon>Acer</taxon>
    </lineage>
</organism>
<dbReference type="Pfam" id="PF03101">
    <property type="entry name" value="FAR1"/>
    <property type="match status" value="1"/>
</dbReference>
<evidence type="ECO:0000313" key="6">
    <source>
        <dbReference type="Proteomes" id="UP000323000"/>
    </source>
</evidence>
<evidence type="ECO:0000256" key="1">
    <source>
        <dbReference type="PROSITE-ProRule" id="PRU00047"/>
    </source>
</evidence>
<keyword evidence="1" id="KW-0863">Zinc-finger</keyword>